<reference evidence="2" key="2">
    <citation type="journal article" date="2021" name="PeerJ">
        <title>Extensive microbial diversity within the chicken gut microbiome revealed by metagenomics and culture.</title>
        <authorList>
            <person name="Gilroy R."/>
            <person name="Ravi A."/>
            <person name="Getino M."/>
            <person name="Pursley I."/>
            <person name="Horton D.L."/>
            <person name="Alikhan N.F."/>
            <person name="Baker D."/>
            <person name="Gharbi K."/>
            <person name="Hall N."/>
            <person name="Watson M."/>
            <person name="Adriaenssens E.M."/>
            <person name="Foster-Nyarko E."/>
            <person name="Jarju S."/>
            <person name="Secka A."/>
            <person name="Antonio M."/>
            <person name="Oren A."/>
            <person name="Chaudhuri R.R."/>
            <person name="La Ragione R."/>
            <person name="Hildebrand F."/>
            <person name="Pallen M.J."/>
        </authorList>
    </citation>
    <scope>NUCLEOTIDE SEQUENCE</scope>
    <source>
        <strain evidence="2">13766</strain>
    </source>
</reference>
<evidence type="ECO:0000256" key="1">
    <source>
        <dbReference type="SAM" id="SignalP"/>
    </source>
</evidence>
<accession>A0A9D1G280</accession>
<proteinExistence type="predicted"/>
<dbReference type="AlphaFoldDB" id="A0A9D1G280"/>
<dbReference type="Proteomes" id="UP000824140">
    <property type="component" value="Unassembled WGS sequence"/>
</dbReference>
<evidence type="ECO:0008006" key="4">
    <source>
        <dbReference type="Google" id="ProtNLM"/>
    </source>
</evidence>
<organism evidence="2 3">
    <name type="scientific">Candidatus Alectryocaccomicrobium excrementavium</name>
    <dbReference type="NCBI Taxonomy" id="2840668"/>
    <lineage>
        <taxon>Bacteria</taxon>
        <taxon>Bacillati</taxon>
        <taxon>Bacillota</taxon>
        <taxon>Clostridia</taxon>
        <taxon>Candidatus Alectryocaccomicrobium</taxon>
    </lineage>
</organism>
<gene>
    <name evidence="2" type="ORF">IAA84_11595</name>
</gene>
<evidence type="ECO:0000313" key="2">
    <source>
        <dbReference type="EMBL" id="HIS93647.1"/>
    </source>
</evidence>
<feature type="chain" id="PRO_5039291982" description="GH26 domain-containing protein" evidence="1">
    <location>
        <begin position="20"/>
        <end position="285"/>
    </location>
</feature>
<dbReference type="EMBL" id="DVJN01000221">
    <property type="protein sequence ID" value="HIS93647.1"/>
    <property type="molecule type" value="Genomic_DNA"/>
</dbReference>
<comment type="caution">
    <text evidence="2">The sequence shown here is derived from an EMBL/GenBank/DDBJ whole genome shotgun (WGS) entry which is preliminary data.</text>
</comment>
<evidence type="ECO:0000313" key="3">
    <source>
        <dbReference type="Proteomes" id="UP000824140"/>
    </source>
</evidence>
<sequence>MRKKAWLILPVLLCLSAGALLWHQEARQEMAGGRKGLFCWDTPEAKSAQWLWALTRRCGVDELYAAFPREAEEQEAFLLAAQAEGLKVYWLTGDPSWAADPEGNEMLRQAEWAGTLRTAHPETLRGIVFDVEPYLLDEWDGDADALMRSFASAAQCAYERARQLGLEMILCVPYYYDTSGHAGALETLISSACDRVAVMNYYREDEAGHIETEAACAQAHGKGLIHIYELQPPGEHGLQAINTYYGLGADALRQSFRALRQAYPQLALDVALHDAEALAEVMDDE</sequence>
<reference evidence="2" key="1">
    <citation type="submission" date="2020-10" db="EMBL/GenBank/DDBJ databases">
        <authorList>
            <person name="Gilroy R."/>
        </authorList>
    </citation>
    <scope>NUCLEOTIDE SEQUENCE</scope>
    <source>
        <strain evidence="2">13766</strain>
    </source>
</reference>
<protein>
    <recommendedName>
        <fullName evidence="4">GH26 domain-containing protein</fullName>
    </recommendedName>
</protein>
<feature type="signal peptide" evidence="1">
    <location>
        <begin position="1"/>
        <end position="19"/>
    </location>
</feature>
<keyword evidence="1" id="KW-0732">Signal</keyword>
<name>A0A9D1G280_9FIRM</name>